<dbReference type="EMBL" id="MU274905">
    <property type="protein sequence ID" value="KAI0091474.1"/>
    <property type="molecule type" value="Genomic_DNA"/>
</dbReference>
<dbReference type="Proteomes" id="UP001055072">
    <property type="component" value="Unassembled WGS sequence"/>
</dbReference>
<protein>
    <submittedName>
        <fullName evidence="1">Carnitine acetyl transferase</fullName>
    </submittedName>
</protein>
<comment type="caution">
    <text evidence="1">The sequence shown here is derived from an EMBL/GenBank/DDBJ whole genome shotgun (WGS) entry which is preliminary data.</text>
</comment>
<keyword evidence="2" id="KW-1185">Reference proteome</keyword>
<name>A0ACB8UB51_9APHY</name>
<sequence length="629" mass="69940">MTSNAKRPTNWKAAAPAPLPGPTFAAQQSLPKLPVPELSETLARLKDTLKPIAWSREEYDAVEKKIDAFAAGLGPELQNRLKARAQETGRQHWLEEWWDDLGYLGYRDSVVINVSYYYGFDDHPSHLKQTAAARAAALARGAMLFRQQYKNGQVAPEATREGPLCMDTWRWMFDCCRIPGLEGLDWSTTYAKQGDDGTSGHIVVLRKGRVWKIDAWQNGHLLSVAELEKQFEAIYNGTTHEYPGIGQLTASNRDMWAKNYALLHKEPNNAKILEEIHSSAFVVCLDTEKPSNLLEHSRMLWHGAVTGEGQNAVLGLRNRWVDKPVQFIVFDNGKAGIMGEHSVMDGTPTATMCDRVLDLIASPSFDQGTDSTGSVQQPTPLDWTISPAVDSAVEDARKEALALVETQTMNIERTPYGKAAIKAFGVSPDGWAQMIVQLAYARLLKSSGQKRQGGTYEAATTRKFLKGRTEAIRVVSEESDAWVESMDQPHASHDTRLSLFKAAVKKHGGWARMAGNGLGVDRHLLGLKLTKREGEELPSLYADPVYNRSNNWVLSTSAIFSKHFHPYGWGEVVPEGFGVAYVTGYDDFLQYTVTSRKEMPNKQFCNEIEKAAQDLYALHAEASVPRATL</sequence>
<proteinExistence type="predicted"/>
<evidence type="ECO:0000313" key="2">
    <source>
        <dbReference type="Proteomes" id="UP001055072"/>
    </source>
</evidence>
<reference evidence="1" key="1">
    <citation type="journal article" date="2021" name="Environ. Microbiol.">
        <title>Gene family expansions and transcriptome signatures uncover fungal adaptations to wood decay.</title>
        <authorList>
            <person name="Hage H."/>
            <person name="Miyauchi S."/>
            <person name="Viragh M."/>
            <person name="Drula E."/>
            <person name="Min B."/>
            <person name="Chaduli D."/>
            <person name="Navarro D."/>
            <person name="Favel A."/>
            <person name="Norest M."/>
            <person name="Lesage-Meessen L."/>
            <person name="Balint B."/>
            <person name="Merenyi Z."/>
            <person name="de Eugenio L."/>
            <person name="Morin E."/>
            <person name="Martinez A.T."/>
            <person name="Baldrian P."/>
            <person name="Stursova M."/>
            <person name="Martinez M.J."/>
            <person name="Novotny C."/>
            <person name="Magnuson J.K."/>
            <person name="Spatafora J.W."/>
            <person name="Maurice S."/>
            <person name="Pangilinan J."/>
            <person name="Andreopoulos W."/>
            <person name="LaButti K."/>
            <person name="Hundley H."/>
            <person name="Na H."/>
            <person name="Kuo A."/>
            <person name="Barry K."/>
            <person name="Lipzen A."/>
            <person name="Henrissat B."/>
            <person name="Riley R."/>
            <person name="Ahrendt S."/>
            <person name="Nagy L.G."/>
            <person name="Grigoriev I.V."/>
            <person name="Martin F."/>
            <person name="Rosso M.N."/>
        </authorList>
    </citation>
    <scope>NUCLEOTIDE SEQUENCE</scope>
    <source>
        <strain evidence="1">CBS 384.51</strain>
    </source>
</reference>
<evidence type="ECO:0000313" key="1">
    <source>
        <dbReference type="EMBL" id="KAI0091474.1"/>
    </source>
</evidence>
<keyword evidence="1" id="KW-0808">Transferase</keyword>
<accession>A0ACB8UB51</accession>
<gene>
    <name evidence="1" type="ORF">BDY19DRAFT_904140</name>
</gene>
<organism evidence="1 2">
    <name type="scientific">Irpex rosettiformis</name>
    <dbReference type="NCBI Taxonomy" id="378272"/>
    <lineage>
        <taxon>Eukaryota</taxon>
        <taxon>Fungi</taxon>
        <taxon>Dikarya</taxon>
        <taxon>Basidiomycota</taxon>
        <taxon>Agaricomycotina</taxon>
        <taxon>Agaricomycetes</taxon>
        <taxon>Polyporales</taxon>
        <taxon>Irpicaceae</taxon>
        <taxon>Irpex</taxon>
    </lineage>
</organism>